<feature type="domain" description="Dimethylamine monooxygenase subunit DmmA-like N-terminal" evidence="8">
    <location>
        <begin position="14"/>
        <end position="137"/>
    </location>
</feature>
<evidence type="ECO:0000259" key="7">
    <source>
        <dbReference type="Pfam" id="PF22289"/>
    </source>
</evidence>
<dbReference type="AlphaFoldDB" id="A0A9W6MU84"/>
<dbReference type="NCBIfam" id="NF041259">
    <property type="entry name" value="mono_DmmA_fam"/>
    <property type="match status" value="1"/>
</dbReference>
<keyword evidence="3" id="KW-0479">Metal-binding</keyword>
<dbReference type="Pfam" id="PF22289">
    <property type="entry name" value="DmmA-like_C"/>
    <property type="match status" value="1"/>
</dbReference>
<organism evidence="9 10">
    <name type="scientific">Hansschlegelia plantiphila</name>
    <dbReference type="NCBI Taxonomy" id="374655"/>
    <lineage>
        <taxon>Bacteria</taxon>
        <taxon>Pseudomonadati</taxon>
        <taxon>Pseudomonadota</taxon>
        <taxon>Alphaproteobacteria</taxon>
        <taxon>Hyphomicrobiales</taxon>
        <taxon>Methylopilaceae</taxon>
        <taxon>Hansschlegelia</taxon>
    </lineage>
</organism>
<dbReference type="GO" id="GO:0016491">
    <property type="term" value="F:oxidoreductase activity"/>
    <property type="evidence" value="ECO:0007669"/>
    <property type="project" value="UniProtKB-KW"/>
</dbReference>
<keyword evidence="10" id="KW-1185">Reference proteome</keyword>
<keyword evidence="4" id="KW-0560">Oxidoreductase</keyword>
<dbReference type="Proteomes" id="UP001143372">
    <property type="component" value="Unassembled WGS sequence"/>
</dbReference>
<gene>
    <name evidence="9" type="ORF">GCM10008179_00380</name>
</gene>
<dbReference type="InterPro" id="IPR048037">
    <property type="entry name" value="DmmA-like_C"/>
</dbReference>
<dbReference type="InterPro" id="IPR054582">
    <property type="entry name" value="DmmA-like_N"/>
</dbReference>
<dbReference type="GO" id="GO:0046872">
    <property type="term" value="F:metal ion binding"/>
    <property type="evidence" value="ECO:0007669"/>
    <property type="project" value="UniProtKB-KW"/>
</dbReference>
<keyword evidence="5" id="KW-0408">Iron</keyword>
<keyword evidence="2" id="KW-0001">2Fe-2S</keyword>
<evidence type="ECO:0000256" key="4">
    <source>
        <dbReference type="ARBA" id="ARBA00023002"/>
    </source>
</evidence>
<proteinExistence type="predicted"/>
<accession>A0A9W6MU84</accession>
<evidence type="ECO:0000256" key="3">
    <source>
        <dbReference type="ARBA" id="ARBA00022723"/>
    </source>
</evidence>
<evidence type="ECO:0000256" key="2">
    <source>
        <dbReference type="ARBA" id="ARBA00022714"/>
    </source>
</evidence>
<keyword evidence="6" id="KW-0411">Iron-sulfur</keyword>
<comment type="caution">
    <text evidence="9">The sequence shown here is derived from an EMBL/GenBank/DDBJ whole genome shotgun (WGS) entry which is preliminary data.</text>
</comment>
<evidence type="ECO:0000259" key="8">
    <source>
        <dbReference type="Pfam" id="PF22290"/>
    </source>
</evidence>
<evidence type="ECO:0000256" key="1">
    <source>
        <dbReference type="ARBA" id="ARBA00022630"/>
    </source>
</evidence>
<dbReference type="Pfam" id="PF22290">
    <property type="entry name" value="DmmA-like_N"/>
    <property type="match status" value="1"/>
</dbReference>
<evidence type="ECO:0000256" key="6">
    <source>
        <dbReference type="ARBA" id="ARBA00023014"/>
    </source>
</evidence>
<dbReference type="GO" id="GO:0051537">
    <property type="term" value="F:2 iron, 2 sulfur cluster binding"/>
    <property type="evidence" value="ECO:0007669"/>
    <property type="project" value="UniProtKB-KW"/>
</dbReference>
<protein>
    <submittedName>
        <fullName evidence="9">Uncharacterized protein</fullName>
    </submittedName>
</protein>
<name>A0A9W6MU84_9HYPH</name>
<keyword evidence="1" id="KW-0285">Flavoprotein</keyword>
<feature type="domain" description="Dimethylamine monooxygenase subunit DmmA-like C-terminal" evidence="7">
    <location>
        <begin position="148"/>
        <end position="191"/>
    </location>
</feature>
<sequence length="209" mass="22542">MFQDADRLVTTLSDIKSRPIYAGLKVDDMARRHLVAAEGEGALAVIEAFSRAPDALDRTTILYCPAGSAAMGHDTALADLNPDVFHLAPSPQTLLVRLNVMLSTATMGTRLYATGTEGFIGAVIAAALPFGVDHHSIYTEHRGSLARRVQCVHCKGMTENVTATPFTCSHCGLTLFVRDHYSRRLGAFQGVCVDAEEPGVIPPVEELYK</sequence>
<evidence type="ECO:0000313" key="9">
    <source>
        <dbReference type="EMBL" id="GLK66400.1"/>
    </source>
</evidence>
<reference evidence="9" key="2">
    <citation type="submission" date="2023-01" db="EMBL/GenBank/DDBJ databases">
        <authorList>
            <person name="Sun Q."/>
            <person name="Evtushenko L."/>
        </authorList>
    </citation>
    <scope>NUCLEOTIDE SEQUENCE</scope>
    <source>
        <strain evidence="9">VKM B-2347</strain>
    </source>
</reference>
<reference evidence="9" key="1">
    <citation type="journal article" date="2014" name="Int. J. Syst. Evol. Microbiol.">
        <title>Complete genome sequence of Corynebacterium casei LMG S-19264T (=DSM 44701T), isolated from a smear-ripened cheese.</title>
        <authorList>
            <consortium name="US DOE Joint Genome Institute (JGI-PGF)"/>
            <person name="Walter F."/>
            <person name="Albersmeier A."/>
            <person name="Kalinowski J."/>
            <person name="Ruckert C."/>
        </authorList>
    </citation>
    <scope>NUCLEOTIDE SEQUENCE</scope>
    <source>
        <strain evidence="9">VKM B-2347</strain>
    </source>
</reference>
<evidence type="ECO:0000256" key="5">
    <source>
        <dbReference type="ARBA" id="ARBA00023004"/>
    </source>
</evidence>
<evidence type="ECO:0000313" key="10">
    <source>
        <dbReference type="Proteomes" id="UP001143372"/>
    </source>
</evidence>
<dbReference type="EMBL" id="BSFI01000001">
    <property type="protein sequence ID" value="GLK66400.1"/>
    <property type="molecule type" value="Genomic_DNA"/>
</dbReference>